<dbReference type="PANTHER" id="PTHR33112:SF12">
    <property type="entry name" value="HETEROKARYON INCOMPATIBILITY DOMAIN-CONTAINING PROTEIN"/>
    <property type="match status" value="1"/>
</dbReference>
<dbReference type="STRING" id="1073089.A0A1L9RFT3"/>
<evidence type="ECO:0000313" key="2">
    <source>
        <dbReference type="EMBL" id="OJJ33786.1"/>
    </source>
</evidence>
<accession>A0A1L9RFT3</accession>
<dbReference type="OrthoDB" id="4159223at2759"/>
<dbReference type="EMBL" id="KV878213">
    <property type="protein sequence ID" value="OJJ33786.1"/>
    <property type="molecule type" value="Genomic_DNA"/>
</dbReference>
<reference evidence="3" key="1">
    <citation type="journal article" date="2017" name="Genome Biol.">
        <title>Comparative genomics reveals high biological diversity and specific adaptations in the industrially and medically important fungal genus Aspergillus.</title>
        <authorList>
            <person name="de Vries R.P."/>
            <person name="Riley R."/>
            <person name="Wiebenga A."/>
            <person name="Aguilar-Osorio G."/>
            <person name="Amillis S."/>
            <person name="Uchima C.A."/>
            <person name="Anderluh G."/>
            <person name="Asadollahi M."/>
            <person name="Askin M."/>
            <person name="Barry K."/>
            <person name="Battaglia E."/>
            <person name="Bayram O."/>
            <person name="Benocci T."/>
            <person name="Braus-Stromeyer S.A."/>
            <person name="Caldana C."/>
            <person name="Canovas D."/>
            <person name="Cerqueira G.C."/>
            <person name="Chen F."/>
            <person name="Chen W."/>
            <person name="Choi C."/>
            <person name="Clum A."/>
            <person name="Dos Santos R.A."/>
            <person name="Damasio A.R."/>
            <person name="Diallinas G."/>
            <person name="Emri T."/>
            <person name="Fekete E."/>
            <person name="Flipphi M."/>
            <person name="Freyberg S."/>
            <person name="Gallo A."/>
            <person name="Gournas C."/>
            <person name="Habgood R."/>
            <person name="Hainaut M."/>
            <person name="Harispe M.L."/>
            <person name="Henrissat B."/>
            <person name="Hilden K.S."/>
            <person name="Hope R."/>
            <person name="Hossain A."/>
            <person name="Karabika E."/>
            <person name="Karaffa L."/>
            <person name="Karanyi Z."/>
            <person name="Krasevec N."/>
            <person name="Kuo A."/>
            <person name="Kusch H."/>
            <person name="LaButti K."/>
            <person name="Lagendijk E.L."/>
            <person name="Lapidus A."/>
            <person name="Levasseur A."/>
            <person name="Lindquist E."/>
            <person name="Lipzen A."/>
            <person name="Logrieco A.F."/>
            <person name="MacCabe A."/>
            <person name="Maekelae M.R."/>
            <person name="Malavazi I."/>
            <person name="Melin P."/>
            <person name="Meyer V."/>
            <person name="Mielnichuk N."/>
            <person name="Miskei M."/>
            <person name="Molnar A.P."/>
            <person name="Mule G."/>
            <person name="Ngan C.Y."/>
            <person name="Orejas M."/>
            <person name="Orosz E."/>
            <person name="Ouedraogo J.P."/>
            <person name="Overkamp K.M."/>
            <person name="Park H.-S."/>
            <person name="Perrone G."/>
            <person name="Piumi F."/>
            <person name="Punt P.J."/>
            <person name="Ram A.F."/>
            <person name="Ramon A."/>
            <person name="Rauscher S."/>
            <person name="Record E."/>
            <person name="Riano-Pachon D.M."/>
            <person name="Robert V."/>
            <person name="Roehrig J."/>
            <person name="Ruller R."/>
            <person name="Salamov A."/>
            <person name="Salih N.S."/>
            <person name="Samson R.A."/>
            <person name="Sandor E."/>
            <person name="Sanguinetti M."/>
            <person name="Schuetze T."/>
            <person name="Sepcic K."/>
            <person name="Shelest E."/>
            <person name="Sherlock G."/>
            <person name="Sophianopoulou V."/>
            <person name="Squina F.M."/>
            <person name="Sun H."/>
            <person name="Susca A."/>
            <person name="Todd R.B."/>
            <person name="Tsang A."/>
            <person name="Unkles S.E."/>
            <person name="van de Wiele N."/>
            <person name="van Rossen-Uffink D."/>
            <person name="Oliveira J.V."/>
            <person name="Vesth T.C."/>
            <person name="Visser J."/>
            <person name="Yu J.-H."/>
            <person name="Zhou M."/>
            <person name="Andersen M.R."/>
            <person name="Archer D.B."/>
            <person name="Baker S.E."/>
            <person name="Benoit I."/>
            <person name="Brakhage A.A."/>
            <person name="Braus G.H."/>
            <person name="Fischer R."/>
            <person name="Frisvad J.C."/>
            <person name="Goldman G.H."/>
            <person name="Houbraken J."/>
            <person name="Oakley B."/>
            <person name="Pocsi I."/>
            <person name="Scazzocchio C."/>
            <person name="Seiboth B."/>
            <person name="vanKuyk P.A."/>
            <person name="Wortman J."/>
            <person name="Dyer P.S."/>
            <person name="Grigoriev I.V."/>
        </authorList>
    </citation>
    <scope>NUCLEOTIDE SEQUENCE [LARGE SCALE GENOMIC DNA]</scope>
    <source>
        <strain evidence="3">DTO 134E9</strain>
    </source>
</reference>
<evidence type="ECO:0000313" key="3">
    <source>
        <dbReference type="Proteomes" id="UP000184383"/>
    </source>
</evidence>
<proteinExistence type="predicted"/>
<dbReference type="Pfam" id="PF06985">
    <property type="entry name" value="HET"/>
    <property type="match status" value="1"/>
</dbReference>
<dbReference type="PANTHER" id="PTHR33112">
    <property type="entry name" value="DOMAIN PROTEIN, PUTATIVE-RELATED"/>
    <property type="match status" value="1"/>
</dbReference>
<dbReference type="AlphaFoldDB" id="A0A1L9RFT3"/>
<sequence>MDDDNGPVSDSLKNSLCETCNGLDPINTLAGISTWASGEGRVLGTKDQLKMKKCPLCQLILTAITPMYLVYPNYQSQGSVTCKLNSNPPYFSVRDSTIGSGMIQMKREDAIQARRNAGLGKTKSTQDEGIEDRMLLRPVQRDQINSSLVRSWVDSCIRDHGYHCRPGRHNAPRDDLEIKLFLIDVKEEGIVERVVTGKQEVEYIALSYVWGQVEVLQTVSSNLATLQRHGALDSGNTSIPQVVIDSMALVEAIGTRYLWVDALCIIQDSPDKNEQLQIMDLIYMRAKLTIIAMAGHGGADNPYIGFLPIYDEKNRLCGGFPSASIPTIAPDQVQHLRIIALCSNSALPARPYRWVDPHFYPDMMQDGKLAYWKNPKLVCECILGIMLVEVHGDIAERVAVGLIHPKAWAKASPRYEEINLA</sequence>
<dbReference type="GeneID" id="63746886"/>
<dbReference type="RefSeq" id="XP_040687462.1">
    <property type="nucleotide sequence ID" value="XM_040831038.1"/>
</dbReference>
<gene>
    <name evidence="2" type="ORF">ASPWEDRAFT_173217</name>
</gene>
<feature type="domain" description="Heterokaryon incompatibility" evidence="1">
    <location>
        <begin position="203"/>
        <end position="297"/>
    </location>
</feature>
<dbReference type="InterPro" id="IPR010730">
    <property type="entry name" value="HET"/>
</dbReference>
<dbReference type="Proteomes" id="UP000184383">
    <property type="component" value="Unassembled WGS sequence"/>
</dbReference>
<protein>
    <recommendedName>
        <fullName evidence="1">Heterokaryon incompatibility domain-containing protein</fullName>
    </recommendedName>
</protein>
<dbReference type="VEuPathDB" id="FungiDB:ASPWEDRAFT_173217"/>
<organism evidence="2 3">
    <name type="scientific">Aspergillus wentii DTO 134E9</name>
    <dbReference type="NCBI Taxonomy" id="1073089"/>
    <lineage>
        <taxon>Eukaryota</taxon>
        <taxon>Fungi</taxon>
        <taxon>Dikarya</taxon>
        <taxon>Ascomycota</taxon>
        <taxon>Pezizomycotina</taxon>
        <taxon>Eurotiomycetes</taxon>
        <taxon>Eurotiomycetidae</taxon>
        <taxon>Eurotiales</taxon>
        <taxon>Aspergillaceae</taxon>
        <taxon>Aspergillus</taxon>
        <taxon>Aspergillus subgen. Cremei</taxon>
    </lineage>
</organism>
<keyword evidence="3" id="KW-1185">Reference proteome</keyword>
<evidence type="ECO:0000259" key="1">
    <source>
        <dbReference type="Pfam" id="PF06985"/>
    </source>
</evidence>
<name>A0A1L9RFT3_ASPWE</name>